<accession>A0A5B8NIQ5</accession>
<keyword evidence="4" id="KW-1185">Reference proteome</keyword>
<feature type="domain" description="Glycosyltransferase 2-like" evidence="2">
    <location>
        <begin position="4"/>
        <end position="108"/>
    </location>
</feature>
<dbReference type="EMBL" id="CP042326">
    <property type="protein sequence ID" value="QDZ39123.1"/>
    <property type="molecule type" value="Genomic_DNA"/>
</dbReference>
<evidence type="ECO:0000259" key="2">
    <source>
        <dbReference type="Pfam" id="PF00535"/>
    </source>
</evidence>
<keyword evidence="1" id="KW-0812">Transmembrane</keyword>
<sequence>MKLSACITTRNRTKELDLCLNALWNSTVKPAHVIVSDDSPNQEVQQQNRCITEKYPGTIYLTGPQRGVCPNRNNAVNAIPNTDLVCFIDDDVCVQPNFIASALEQYQQMPSEDKNRVIISGISQYPDGYELKPGKLTFRGYFTSSEIPETVVIHATVFPRIFFYQEQWDENIFFGYEDAELCLRALKKGYKIIHDQNLKVFNRKNNGMLDYKVNINYLTQCQIYSEAARLYVGIKRYKYITPNYLKLFFFLFLYINHMTIYLLRKSSFLSWIPIIKKSNIHKLI</sequence>
<name>A0A5B8NIQ5_9CHRO</name>
<feature type="transmembrane region" description="Helical" evidence="1">
    <location>
        <begin position="244"/>
        <end position="263"/>
    </location>
</feature>
<proteinExistence type="predicted"/>
<evidence type="ECO:0000256" key="1">
    <source>
        <dbReference type="SAM" id="Phobius"/>
    </source>
</evidence>
<reference evidence="3" key="1">
    <citation type="submission" date="2019-08" db="EMBL/GenBank/DDBJ databases">
        <title>Carotenoids and Carotenoid Binding Proteins in the Halophilic Cyanobacterium Euhalothece sp. ZM00.</title>
        <authorList>
            <person name="Cho S.M."/>
            <person name="Song J.Y."/>
            <person name="Park Y.-I."/>
        </authorList>
    </citation>
    <scope>NUCLEOTIDE SEQUENCE [LARGE SCALE GENOMIC DNA]</scope>
    <source>
        <strain evidence="3">Z-M001</strain>
    </source>
</reference>
<dbReference type="InterPro" id="IPR029044">
    <property type="entry name" value="Nucleotide-diphossugar_trans"/>
</dbReference>
<dbReference type="AlphaFoldDB" id="A0A5B8NIQ5"/>
<evidence type="ECO:0000313" key="4">
    <source>
        <dbReference type="Proteomes" id="UP000318453"/>
    </source>
</evidence>
<dbReference type="OrthoDB" id="396512at2"/>
<dbReference type="PANTHER" id="PTHR43685">
    <property type="entry name" value="GLYCOSYLTRANSFERASE"/>
    <property type="match status" value="1"/>
</dbReference>
<gene>
    <name evidence="3" type="ORF">FRE64_03725</name>
</gene>
<keyword evidence="3" id="KW-0808">Transferase</keyword>
<dbReference type="Pfam" id="PF00535">
    <property type="entry name" value="Glycos_transf_2"/>
    <property type="match status" value="1"/>
</dbReference>
<dbReference type="InterPro" id="IPR050834">
    <property type="entry name" value="Glycosyltransf_2"/>
</dbReference>
<evidence type="ECO:0000313" key="3">
    <source>
        <dbReference type="EMBL" id="QDZ39123.1"/>
    </source>
</evidence>
<dbReference type="CDD" id="cd00761">
    <property type="entry name" value="Glyco_tranf_GTA_type"/>
    <property type="match status" value="1"/>
</dbReference>
<protein>
    <submittedName>
        <fullName evidence="3">Glycosyltransferase</fullName>
    </submittedName>
</protein>
<dbReference type="PANTHER" id="PTHR43685:SF3">
    <property type="entry name" value="SLR2126 PROTEIN"/>
    <property type="match status" value="1"/>
</dbReference>
<dbReference type="InterPro" id="IPR001173">
    <property type="entry name" value="Glyco_trans_2-like"/>
</dbReference>
<dbReference type="Gene3D" id="3.90.550.10">
    <property type="entry name" value="Spore Coat Polysaccharide Biosynthesis Protein SpsA, Chain A"/>
    <property type="match status" value="1"/>
</dbReference>
<dbReference type="Proteomes" id="UP000318453">
    <property type="component" value="Chromosome"/>
</dbReference>
<dbReference type="SUPFAM" id="SSF53448">
    <property type="entry name" value="Nucleotide-diphospho-sugar transferases"/>
    <property type="match status" value="1"/>
</dbReference>
<keyword evidence="1" id="KW-1133">Transmembrane helix</keyword>
<dbReference type="RefSeq" id="WP_146294731.1">
    <property type="nucleotide sequence ID" value="NZ_CP042326.1"/>
</dbReference>
<organism evidence="3 4">
    <name type="scientific">Euhalothece natronophila Z-M001</name>
    <dbReference type="NCBI Taxonomy" id="522448"/>
    <lineage>
        <taxon>Bacteria</taxon>
        <taxon>Bacillati</taxon>
        <taxon>Cyanobacteriota</taxon>
        <taxon>Cyanophyceae</taxon>
        <taxon>Oscillatoriophycideae</taxon>
        <taxon>Chroococcales</taxon>
        <taxon>Halothecacae</taxon>
        <taxon>Halothece cluster</taxon>
        <taxon>Euhalothece</taxon>
    </lineage>
</organism>
<dbReference type="GO" id="GO:0016740">
    <property type="term" value="F:transferase activity"/>
    <property type="evidence" value="ECO:0007669"/>
    <property type="project" value="UniProtKB-KW"/>
</dbReference>
<keyword evidence="1" id="KW-0472">Membrane</keyword>
<dbReference type="KEGG" id="enn:FRE64_03725"/>